<accession>A0A318KC47</accession>
<dbReference type="Pfam" id="PF04672">
    <property type="entry name" value="Methyltransf_19"/>
    <property type="match status" value="1"/>
</dbReference>
<protein>
    <submittedName>
        <fullName evidence="2">S-adenosyl methyltransferase</fullName>
    </submittedName>
</protein>
<organism evidence="2 3">
    <name type="scientific">Nocardia tenerifensis</name>
    <dbReference type="NCBI Taxonomy" id="228006"/>
    <lineage>
        <taxon>Bacteria</taxon>
        <taxon>Bacillati</taxon>
        <taxon>Actinomycetota</taxon>
        <taxon>Actinomycetes</taxon>
        <taxon>Mycobacteriales</taxon>
        <taxon>Nocardiaceae</taxon>
        <taxon>Nocardia</taxon>
    </lineage>
</organism>
<evidence type="ECO:0000313" key="2">
    <source>
        <dbReference type="EMBL" id="PXX69322.1"/>
    </source>
</evidence>
<name>A0A318KC47_9NOCA</name>
<dbReference type="AlphaFoldDB" id="A0A318KC47"/>
<evidence type="ECO:0000313" key="3">
    <source>
        <dbReference type="Proteomes" id="UP000247569"/>
    </source>
</evidence>
<proteinExistence type="predicted"/>
<comment type="caution">
    <text evidence="2">The sequence shown here is derived from an EMBL/GenBank/DDBJ whole genome shotgun (WGS) entry which is preliminary data.</text>
</comment>
<keyword evidence="3" id="KW-1185">Reference proteome</keyword>
<dbReference type="GO" id="GO:0032259">
    <property type="term" value="P:methylation"/>
    <property type="evidence" value="ECO:0007669"/>
    <property type="project" value="UniProtKB-KW"/>
</dbReference>
<feature type="region of interest" description="Disordered" evidence="1">
    <location>
        <begin position="204"/>
        <end position="223"/>
    </location>
</feature>
<dbReference type="Proteomes" id="UP000247569">
    <property type="component" value="Unassembled WGS sequence"/>
</dbReference>
<feature type="compositionally biased region" description="Polar residues" evidence="1">
    <location>
        <begin position="210"/>
        <end position="223"/>
    </location>
</feature>
<dbReference type="PIRSF" id="PIRSF017393">
    <property type="entry name" value="MTase_SAV2177"/>
    <property type="match status" value="1"/>
</dbReference>
<dbReference type="SUPFAM" id="SSF53335">
    <property type="entry name" value="S-adenosyl-L-methionine-dependent methyltransferases"/>
    <property type="match status" value="1"/>
</dbReference>
<dbReference type="EMBL" id="QJKF01000002">
    <property type="protein sequence ID" value="PXX69322.1"/>
    <property type="molecule type" value="Genomic_DNA"/>
</dbReference>
<dbReference type="Gene3D" id="3.40.50.150">
    <property type="entry name" value="Vaccinia Virus protein VP39"/>
    <property type="match status" value="1"/>
</dbReference>
<keyword evidence="2" id="KW-0489">Methyltransferase</keyword>
<reference evidence="2 3" key="1">
    <citation type="submission" date="2018-05" db="EMBL/GenBank/DDBJ databases">
        <title>Genomic Encyclopedia of Type Strains, Phase IV (KMG-IV): sequencing the most valuable type-strain genomes for metagenomic binning, comparative biology and taxonomic classification.</title>
        <authorList>
            <person name="Goeker M."/>
        </authorList>
    </citation>
    <scope>NUCLEOTIDE SEQUENCE [LARGE SCALE GENOMIC DNA]</scope>
    <source>
        <strain evidence="2 3">DSM 44704</strain>
    </source>
</reference>
<dbReference type="InterPro" id="IPR029063">
    <property type="entry name" value="SAM-dependent_MTases_sf"/>
</dbReference>
<sequence length="271" mass="29786">MVEDREDTLSDIDRAPGLNPNVPSSARIYDYMLGGKDNYDIDREVAHRMLAIAPDTRTLAWFIRQFLVRAVELAADAGVRQFIDLGAGIPTSPNVHEVARKIEPSARVVYIDNDPIVHAHCDALLASSPGVDALKADIRQPEDIIDRLKAGGLIDFSEPVAVLIIGVLHYVMDDEDPAGIIAKFREVMAPGSYLAITHGSDETHPDFIGQSHSDTNNSPSQVKYRSREETTAFFKDFDLIEPGVVPAQEWLDDDLPATRLVIYGGIGRTPS</sequence>
<evidence type="ECO:0000256" key="1">
    <source>
        <dbReference type="SAM" id="MobiDB-lite"/>
    </source>
</evidence>
<gene>
    <name evidence="2" type="ORF">DFR70_1021011</name>
</gene>
<dbReference type="GO" id="GO:0008168">
    <property type="term" value="F:methyltransferase activity"/>
    <property type="evidence" value="ECO:0007669"/>
    <property type="project" value="UniProtKB-KW"/>
</dbReference>
<dbReference type="InterPro" id="IPR006764">
    <property type="entry name" value="SAM_dep_MeTrfase_SAV2177_type"/>
</dbReference>
<keyword evidence="2" id="KW-0808">Transferase</keyword>